<gene>
    <name evidence="1" type="ORF">AUR64_04205</name>
</gene>
<dbReference type="Proteomes" id="UP000054387">
    <property type="component" value="Unassembled WGS sequence"/>
</dbReference>
<accession>A0A0W1RDF7</accession>
<evidence type="ECO:0000313" key="1">
    <source>
        <dbReference type="EMBL" id="KTG11463.1"/>
    </source>
</evidence>
<dbReference type="AlphaFoldDB" id="A0A0W1RDF7"/>
<proteinExistence type="predicted"/>
<sequence length="62" mass="7282">MTCSHWSLKKHHRFLPQSIKKVDVSLAFRGVQRFRVQWRSGQLETLISHVGPEKQWVKNSAP</sequence>
<keyword evidence="2" id="KW-1185">Reference proteome</keyword>
<comment type="caution">
    <text evidence="1">The sequence shown here is derived from an EMBL/GenBank/DDBJ whole genome shotgun (WGS) entry which is preliminary data.</text>
</comment>
<dbReference type="EMBL" id="LOPU01000004">
    <property type="protein sequence ID" value="KTG11463.1"/>
    <property type="molecule type" value="Genomic_DNA"/>
</dbReference>
<protein>
    <submittedName>
        <fullName evidence="1">Uncharacterized protein</fullName>
    </submittedName>
</protein>
<reference evidence="1 2" key="1">
    <citation type="submission" date="2015-12" db="EMBL/GenBank/DDBJ databases">
        <title>Haloprofundus marisrubri gen. nov., sp. nov., an extremely halophilic archaeon isolated from the Discovery deep brine-seawater interface in the Red Sea.</title>
        <authorList>
            <person name="Zhang G."/>
            <person name="Stingl U."/>
            <person name="Rashid M."/>
        </authorList>
    </citation>
    <scope>NUCLEOTIDE SEQUENCE [LARGE SCALE GENOMIC DNA]</scope>
    <source>
        <strain evidence="1 2">SB9</strain>
    </source>
</reference>
<organism evidence="1 2">
    <name type="scientific">Haloprofundus marisrubri</name>
    <dbReference type="NCBI Taxonomy" id="1514971"/>
    <lineage>
        <taxon>Archaea</taxon>
        <taxon>Methanobacteriati</taxon>
        <taxon>Methanobacteriota</taxon>
        <taxon>Stenosarchaea group</taxon>
        <taxon>Halobacteria</taxon>
        <taxon>Halobacteriales</taxon>
        <taxon>Haloferacaceae</taxon>
        <taxon>Haloprofundus</taxon>
    </lineage>
</organism>
<evidence type="ECO:0000313" key="2">
    <source>
        <dbReference type="Proteomes" id="UP000054387"/>
    </source>
</evidence>
<name>A0A0W1RDF7_9EURY</name>